<keyword evidence="2" id="KW-1185">Reference proteome</keyword>
<comment type="caution">
    <text evidence="1">The sequence shown here is derived from an EMBL/GenBank/DDBJ whole genome shotgun (WGS) entry which is preliminary data.</text>
</comment>
<organism evidence="1 2">
    <name type="scientific">Thelephora ganbajun</name>
    <name type="common">Ganba fungus</name>
    <dbReference type="NCBI Taxonomy" id="370292"/>
    <lineage>
        <taxon>Eukaryota</taxon>
        <taxon>Fungi</taxon>
        <taxon>Dikarya</taxon>
        <taxon>Basidiomycota</taxon>
        <taxon>Agaricomycotina</taxon>
        <taxon>Agaricomycetes</taxon>
        <taxon>Thelephorales</taxon>
        <taxon>Thelephoraceae</taxon>
        <taxon>Thelephora</taxon>
    </lineage>
</organism>
<name>A0ACB6Z7Z7_THEGA</name>
<dbReference type="EMBL" id="MU118076">
    <property type="protein sequence ID" value="KAF9645845.1"/>
    <property type="molecule type" value="Genomic_DNA"/>
</dbReference>
<protein>
    <submittedName>
        <fullName evidence="1">Uncharacterized protein</fullName>
    </submittedName>
</protein>
<dbReference type="Proteomes" id="UP000886501">
    <property type="component" value="Unassembled WGS sequence"/>
</dbReference>
<accession>A0ACB6Z7Z7</accession>
<gene>
    <name evidence="1" type="ORF">BDM02DRAFT_3119609</name>
</gene>
<reference evidence="1" key="1">
    <citation type="submission" date="2019-10" db="EMBL/GenBank/DDBJ databases">
        <authorList>
            <consortium name="DOE Joint Genome Institute"/>
            <person name="Kuo A."/>
            <person name="Miyauchi S."/>
            <person name="Kiss E."/>
            <person name="Drula E."/>
            <person name="Kohler A."/>
            <person name="Sanchez-Garcia M."/>
            <person name="Andreopoulos B."/>
            <person name="Barry K.W."/>
            <person name="Bonito G."/>
            <person name="Buee M."/>
            <person name="Carver A."/>
            <person name="Chen C."/>
            <person name="Cichocki N."/>
            <person name="Clum A."/>
            <person name="Culley D."/>
            <person name="Crous P.W."/>
            <person name="Fauchery L."/>
            <person name="Girlanda M."/>
            <person name="Hayes R."/>
            <person name="Keri Z."/>
            <person name="Labutti K."/>
            <person name="Lipzen A."/>
            <person name="Lombard V."/>
            <person name="Magnuson J."/>
            <person name="Maillard F."/>
            <person name="Morin E."/>
            <person name="Murat C."/>
            <person name="Nolan M."/>
            <person name="Ohm R."/>
            <person name="Pangilinan J."/>
            <person name="Pereira M."/>
            <person name="Perotto S."/>
            <person name="Peter M."/>
            <person name="Riley R."/>
            <person name="Sitrit Y."/>
            <person name="Stielow B."/>
            <person name="Szollosi G."/>
            <person name="Zifcakova L."/>
            <person name="Stursova M."/>
            <person name="Spatafora J.W."/>
            <person name="Tedersoo L."/>
            <person name="Vaario L.-M."/>
            <person name="Yamada A."/>
            <person name="Yan M."/>
            <person name="Wang P."/>
            <person name="Xu J."/>
            <person name="Bruns T."/>
            <person name="Baldrian P."/>
            <person name="Vilgalys R."/>
            <person name="Henrissat B."/>
            <person name="Grigoriev I.V."/>
            <person name="Hibbett D."/>
            <person name="Nagy L.G."/>
            <person name="Martin F.M."/>
        </authorList>
    </citation>
    <scope>NUCLEOTIDE SEQUENCE</scope>
    <source>
        <strain evidence="1">P2</strain>
    </source>
</reference>
<evidence type="ECO:0000313" key="2">
    <source>
        <dbReference type="Proteomes" id="UP000886501"/>
    </source>
</evidence>
<reference evidence="1" key="2">
    <citation type="journal article" date="2020" name="Nat. Commun.">
        <title>Large-scale genome sequencing of mycorrhizal fungi provides insights into the early evolution of symbiotic traits.</title>
        <authorList>
            <person name="Miyauchi S."/>
            <person name="Kiss E."/>
            <person name="Kuo A."/>
            <person name="Drula E."/>
            <person name="Kohler A."/>
            <person name="Sanchez-Garcia M."/>
            <person name="Morin E."/>
            <person name="Andreopoulos B."/>
            <person name="Barry K.W."/>
            <person name="Bonito G."/>
            <person name="Buee M."/>
            <person name="Carver A."/>
            <person name="Chen C."/>
            <person name="Cichocki N."/>
            <person name="Clum A."/>
            <person name="Culley D."/>
            <person name="Crous P.W."/>
            <person name="Fauchery L."/>
            <person name="Girlanda M."/>
            <person name="Hayes R.D."/>
            <person name="Keri Z."/>
            <person name="LaButti K."/>
            <person name="Lipzen A."/>
            <person name="Lombard V."/>
            <person name="Magnuson J."/>
            <person name="Maillard F."/>
            <person name="Murat C."/>
            <person name="Nolan M."/>
            <person name="Ohm R.A."/>
            <person name="Pangilinan J."/>
            <person name="Pereira M.F."/>
            <person name="Perotto S."/>
            <person name="Peter M."/>
            <person name="Pfister S."/>
            <person name="Riley R."/>
            <person name="Sitrit Y."/>
            <person name="Stielow J.B."/>
            <person name="Szollosi G."/>
            <person name="Zifcakova L."/>
            <person name="Stursova M."/>
            <person name="Spatafora J.W."/>
            <person name="Tedersoo L."/>
            <person name="Vaario L.M."/>
            <person name="Yamada A."/>
            <person name="Yan M."/>
            <person name="Wang P."/>
            <person name="Xu J."/>
            <person name="Bruns T."/>
            <person name="Baldrian P."/>
            <person name="Vilgalys R."/>
            <person name="Dunand C."/>
            <person name="Henrissat B."/>
            <person name="Grigoriev I.V."/>
            <person name="Hibbett D."/>
            <person name="Nagy L.G."/>
            <person name="Martin F.M."/>
        </authorList>
    </citation>
    <scope>NUCLEOTIDE SEQUENCE</scope>
    <source>
        <strain evidence="1">P2</strain>
    </source>
</reference>
<evidence type="ECO:0000313" key="1">
    <source>
        <dbReference type="EMBL" id="KAF9645845.1"/>
    </source>
</evidence>
<proteinExistence type="predicted"/>
<sequence>MDLATVLQGNWFNSFKGALKYITLERLAPDFCVAVVDPIFNASHPNAAVNLMCLLSSHTLCSFGLAQRIA</sequence>